<evidence type="ECO:0000256" key="8">
    <source>
        <dbReference type="ARBA" id="ARBA00022516"/>
    </source>
</evidence>
<keyword evidence="15 19" id="KW-0594">Phospholipid biosynthesis</keyword>
<evidence type="ECO:0000256" key="9">
    <source>
        <dbReference type="ARBA" id="ARBA00022519"/>
    </source>
</evidence>
<gene>
    <name evidence="21" type="ORF">GIW81_02575</name>
</gene>
<comment type="similarity">
    <text evidence="4 19">Belongs to the CDP-alcohol phosphatidyltransferase class-I family.</text>
</comment>
<keyword evidence="8 19" id="KW-0444">Lipid biosynthesis</keyword>
<evidence type="ECO:0000256" key="3">
    <source>
        <dbReference type="ARBA" id="ARBA00004429"/>
    </source>
</evidence>
<dbReference type="GO" id="GO:0050520">
    <property type="term" value="F:phosphatidylcholine synthase activity"/>
    <property type="evidence" value="ECO:0007669"/>
    <property type="project" value="UniProtKB-EC"/>
</dbReference>
<evidence type="ECO:0000256" key="6">
    <source>
        <dbReference type="ARBA" id="ARBA00015623"/>
    </source>
</evidence>
<dbReference type="Gene3D" id="1.20.120.1760">
    <property type="match status" value="1"/>
</dbReference>
<keyword evidence="13 19" id="KW-0443">Lipid metabolism</keyword>
<keyword evidence="17 19" id="KW-1208">Phospholipid metabolism</keyword>
<protein>
    <recommendedName>
        <fullName evidence="6 19">Phosphatidylcholine synthase</fullName>
        <shortName evidence="19">PC synthase</shortName>
        <shortName evidence="19">PCS</shortName>
        <ecNumber evidence="5 19">2.7.8.24</ecNumber>
    </recommendedName>
    <alternativeName>
        <fullName evidence="18 19">CDP-diglyceride-choline O-phosphatidyltransferase</fullName>
    </alternativeName>
</protein>
<dbReference type="AlphaFoldDB" id="A0A6I3KGC0"/>
<keyword evidence="10 19" id="KW-0808">Transferase</keyword>
<evidence type="ECO:0000256" key="19">
    <source>
        <dbReference type="PIRNR" id="PIRNR000851"/>
    </source>
</evidence>
<keyword evidence="7 19" id="KW-1003">Cell membrane</keyword>
<evidence type="ECO:0000256" key="17">
    <source>
        <dbReference type="ARBA" id="ARBA00023264"/>
    </source>
</evidence>
<dbReference type="GO" id="GO:0008654">
    <property type="term" value="P:phospholipid biosynthetic process"/>
    <property type="evidence" value="ECO:0007669"/>
    <property type="project" value="UniProtKB-KW"/>
</dbReference>
<keyword evidence="12 20" id="KW-1133">Transmembrane helix</keyword>
<feature type="transmembrane region" description="Helical" evidence="20">
    <location>
        <begin position="40"/>
        <end position="63"/>
    </location>
</feature>
<dbReference type="RefSeq" id="WP_154737775.1">
    <property type="nucleotide sequence ID" value="NZ_WMBQ01000001.1"/>
</dbReference>
<keyword evidence="16 19" id="KW-0464">Manganese</keyword>
<evidence type="ECO:0000313" key="21">
    <source>
        <dbReference type="EMBL" id="MTD93216.1"/>
    </source>
</evidence>
<dbReference type="GO" id="GO:0005886">
    <property type="term" value="C:plasma membrane"/>
    <property type="evidence" value="ECO:0007669"/>
    <property type="project" value="UniProtKB-SubCell"/>
</dbReference>
<evidence type="ECO:0000256" key="16">
    <source>
        <dbReference type="ARBA" id="ARBA00023211"/>
    </source>
</evidence>
<reference evidence="21 22" key="1">
    <citation type="submission" date="2019-11" db="EMBL/GenBank/DDBJ databases">
        <title>Identification of a novel strain.</title>
        <authorList>
            <person name="Xu Q."/>
            <person name="Wang G."/>
        </authorList>
    </citation>
    <scope>NUCLEOTIDE SEQUENCE [LARGE SCALE GENOMIC DNA]</scope>
    <source>
        <strain evidence="22">xq</strain>
    </source>
</reference>
<evidence type="ECO:0000256" key="14">
    <source>
        <dbReference type="ARBA" id="ARBA00023136"/>
    </source>
</evidence>
<proteinExistence type="inferred from homology"/>
<keyword evidence="9 19" id="KW-0997">Cell inner membrane</keyword>
<evidence type="ECO:0000313" key="22">
    <source>
        <dbReference type="Proteomes" id="UP000440694"/>
    </source>
</evidence>
<evidence type="ECO:0000256" key="10">
    <source>
        <dbReference type="ARBA" id="ARBA00022679"/>
    </source>
</evidence>
<feature type="transmembrane region" description="Helical" evidence="20">
    <location>
        <begin position="12"/>
        <end position="33"/>
    </location>
</feature>
<dbReference type="EMBL" id="WMBQ01000001">
    <property type="protein sequence ID" value="MTD93216.1"/>
    <property type="molecule type" value="Genomic_DNA"/>
</dbReference>
<evidence type="ECO:0000256" key="5">
    <source>
        <dbReference type="ARBA" id="ARBA00013195"/>
    </source>
</evidence>
<dbReference type="InterPro" id="IPR043130">
    <property type="entry name" value="CDP-OH_PTrfase_TM_dom"/>
</dbReference>
<keyword evidence="14 19" id="KW-0472">Membrane</keyword>
<evidence type="ECO:0000256" key="1">
    <source>
        <dbReference type="ARBA" id="ARBA00000958"/>
    </source>
</evidence>
<keyword evidence="11 20" id="KW-0812">Transmembrane</keyword>
<evidence type="ECO:0000256" key="2">
    <source>
        <dbReference type="ARBA" id="ARBA00001936"/>
    </source>
</evidence>
<evidence type="ECO:0000256" key="15">
    <source>
        <dbReference type="ARBA" id="ARBA00023209"/>
    </source>
</evidence>
<evidence type="ECO:0000256" key="20">
    <source>
        <dbReference type="SAM" id="Phobius"/>
    </source>
</evidence>
<dbReference type="InterPro" id="IPR026027">
    <property type="entry name" value="PcS"/>
</dbReference>
<comment type="cofactor">
    <cofactor evidence="2 19">
        <name>Mn(2+)</name>
        <dbReference type="ChEBI" id="CHEBI:29035"/>
    </cofactor>
</comment>
<accession>A0A6I3KGC0</accession>
<comment type="caution">
    <text evidence="21">The sequence shown here is derived from an EMBL/GenBank/DDBJ whole genome shotgun (WGS) entry which is preliminary data.</text>
</comment>
<feature type="transmembrane region" description="Helical" evidence="20">
    <location>
        <begin position="207"/>
        <end position="225"/>
    </location>
</feature>
<evidence type="ECO:0000256" key="13">
    <source>
        <dbReference type="ARBA" id="ARBA00023098"/>
    </source>
</evidence>
<keyword evidence="22" id="KW-1185">Reference proteome</keyword>
<evidence type="ECO:0000256" key="4">
    <source>
        <dbReference type="ARBA" id="ARBA00010441"/>
    </source>
</evidence>
<dbReference type="PIRSF" id="PIRSF000851">
    <property type="entry name" value="PcS"/>
    <property type="match status" value="1"/>
</dbReference>
<comment type="function">
    <text evidence="19">Condenses choline with CDP-diglyceride to produce phosphatidylcholine and CMP.</text>
</comment>
<dbReference type="Proteomes" id="UP000440694">
    <property type="component" value="Unassembled WGS sequence"/>
</dbReference>
<comment type="catalytic activity">
    <reaction evidence="1 19">
        <text>a CDP-1,2-diacyl-sn-glycerol + choline = a 1,2-diacyl-sn-glycero-3-phosphocholine + CMP + H(+)</text>
        <dbReference type="Rhea" id="RHEA:14597"/>
        <dbReference type="ChEBI" id="CHEBI:15354"/>
        <dbReference type="ChEBI" id="CHEBI:15378"/>
        <dbReference type="ChEBI" id="CHEBI:57643"/>
        <dbReference type="ChEBI" id="CHEBI:58332"/>
        <dbReference type="ChEBI" id="CHEBI:60377"/>
        <dbReference type="EC" id="2.7.8.24"/>
    </reaction>
</comment>
<organism evidence="21 22">
    <name type="scientific">Hyphomicrobium album</name>
    <dbReference type="NCBI Taxonomy" id="2665159"/>
    <lineage>
        <taxon>Bacteria</taxon>
        <taxon>Pseudomonadati</taxon>
        <taxon>Pseudomonadota</taxon>
        <taxon>Alphaproteobacteria</taxon>
        <taxon>Hyphomicrobiales</taxon>
        <taxon>Hyphomicrobiaceae</taxon>
        <taxon>Hyphomicrobium</taxon>
    </lineage>
</organism>
<dbReference type="EC" id="2.7.8.24" evidence="5 19"/>
<evidence type="ECO:0000256" key="7">
    <source>
        <dbReference type="ARBA" id="ARBA00022475"/>
    </source>
</evidence>
<feature type="transmembrane region" description="Helical" evidence="20">
    <location>
        <begin position="183"/>
        <end position="201"/>
    </location>
</feature>
<feature type="transmembrane region" description="Helical" evidence="20">
    <location>
        <begin position="128"/>
        <end position="146"/>
    </location>
</feature>
<sequence length="235" mass="25759">MLPLRLSDIAAASVHLFTALGAVCGLFAALAAFDGAWERMFIWLGVALVIDGIDGTFARMAHVEERLPRFSGERLDLVVDYVTYVFVPALALLRAGFLTGTWGLVIAALILLSSLYHFSDLASKGEDYSFIGFPAIWNVVAFYVFVLSPPAWLTYTILLALVVLTFVPMPWVHPMRVKRLRTLTLAVTAAWAIAAIAAVWSGFPAPVWTQVVLVAAALYLCGLTVERVLQGRWDD</sequence>
<feature type="transmembrane region" description="Helical" evidence="20">
    <location>
        <begin position="83"/>
        <end position="116"/>
    </location>
</feature>
<evidence type="ECO:0000256" key="11">
    <source>
        <dbReference type="ARBA" id="ARBA00022692"/>
    </source>
</evidence>
<feature type="transmembrane region" description="Helical" evidence="20">
    <location>
        <begin position="152"/>
        <end position="171"/>
    </location>
</feature>
<evidence type="ECO:0000256" key="18">
    <source>
        <dbReference type="ARBA" id="ARBA00033321"/>
    </source>
</evidence>
<comment type="subcellular location">
    <subcellularLocation>
        <location evidence="3 19">Cell inner membrane</location>
        <topology evidence="3 19">Multi-pass membrane protein</topology>
    </subcellularLocation>
</comment>
<evidence type="ECO:0000256" key="12">
    <source>
        <dbReference type="ARBA" id="ARBA00022989"/>
    </source>
</evidence>
<name>A0A6I3KGC0_9HYPH</name>